<proteinExistence type="inferred from homology"/>
<dbReference type="PANTHER" id="PTHR11851">
    <property type="entry name" value="METALLOPROTEASE"/>
    <property type="match status" value="1"/>
</dbReference>
<protein>
    <submittedName>
        <fullName evidence="7">Predicted Zn-dependent peptidase</fullName>
    </submittedName>
</protein>
<dbReference type="InterPro" id="IPR007863">
    <property type="entry name" value="Peptidase_M16_C"/>
</dbReference>
<evidence type="ECO:0000256" key="1">
    <source>
        <dbReference type="ARBA" id="ARBA00001947"/>
    </source>
</evidence>
<feature type="domain" description="Peptidase M16 C-terminal" evidence="6">
    <location>
        <begin position="166"/>
        <end position="339"/>
    </location>
</feature>
<dbReference type="GO" id="GO:0004222">
    <property type="term" value="F:metalloendopeptidase activity"/>
    <property type="evidence" value="ECO:0007669"/>
    <property type="project" value="InterPro"/>
</dbReference>
<name>A0A1G8ZFV9_9HYPH</name>
<dbReference type="PROSITE" id="PS00143">
    <property type="entry name" value="INSULINASE"/>
    <property type="match status" value="1"/>
</dbReference>
<sequence length="430" mass="47491">MGVEVSRLSNGLTVATETLPSLESVALGAWIKSGARNERSEEHGMAHLLEHMAFKGTRRRSAFEIASEIEDVGGEINAATSVETTSYYARVLSDDVPLAVDILSDILQESEFDPQELEREQHVILQEIGAAHDTPDDVVFDHFTETAFRHQTIGRSILGTPETVKSFTSKQLHKFIERQYGAERMVVVAAGDIKHDNFVREVEKHLGGFRSKSDNTMPQYAQYVGGDFREDRDLMDAQIVLGFEGRAYHVRDFYASQVLSMILGGGMSSRLFQEVREKRGLCYSVYAFHWGFSDTGIFGVHAATGQSDIAELVPVVIGELQKVGENILQEELDRARAQYRAGLIMSAESPASRASQIARQMLLFGRPIAKEELMERLSALTVERLTDLSSRLFSTKPTLTAVGPVGTLAPYEAVLESLSGTQTTARKLAG</sequence>
<keyword evidence="8" id="KW-1185">Reference proteome</keyword>
<dbReference type="GO" id="GO:0046872">
    <property type="term" value="F:metal ion binding"/>
    <property type="evidence" value="ECO:0007669"/>
    <property type="project" value="InterPro"/>
</dbReference>
<organism evidence="7 8">
    <name type="scientific">Mesorhizobium muleiense</name>
    <dbReference type="NCBI Taxonomy" id="1004279"/>
    <lineage>
        <taxon>Bacteria</taxon>
        <taxon>Pseudomonadati</taxon>
        <taxon>Pseudomonadota</taxon>
        <taxon>Alphaproteobacteria</taxon>
        <taxon>Hyphomicrobiales</taxon>
        <taxon>Phyllobacteriaceae</taxon>
        <taxon>Mesorhizobium</taxon>
    </lineage>
</organism>
<dbReference type="AlphaFoldDB" id="A0A1G8ZFV9"/>
<dbReference type="EMBL" id="FNEE01000012">
    <property type="protein sequence ID" value="SDK13908.1"/>
    <property type="molecule type" value="Genomic_DNA"/>
</dbReference>
<dbReference type="InterPro" id="IPR011249">
    <property type="entry name" value="Metalloenz_LuxS/M16"/>
</dbReference>
<evidence type="ECO:0000256" key="3">
    <source>
        <dbReference type="ARBA" id="ARBA00023049"/>
    </source>
</evidence>
<dbReference type="Pfam" id="PF00675">
    <property type="entry name" value="Peptidase_M16"/>
    <property type="match status" value="1"/>
</dbReference>
<evidence type="ECO:0000256" key="2">
    <source>
        <dbReference type="ARBA" id="ARBA00007261"/>
    </source>
</evidence>
<keyword evidence="3" id="KW-0482">Metalloprotease</keyword>
<evidence type="ECO:0000259" key="5">
    <source>
        <dbReference type="Pfam" id="PF00675"/>
    </source>
</evidence>
<keyword evidence="3" id="KW-0378">Hydrolase</keyword>
<dbReference type="GO" id="GO:0006508">
    <property type="term" value="P:proteolysis"/>
    <property type="evidence" value="ECO:0007669"/>
    <property type="project" value="InterPro"/>
</dbReference>
<evidence type="ECO:0000256" key="4">
    <source>
        <dbReference type="RuleBase" id="RU004447"/>
    </source>
</evidence>
<dbReference type="RefSeq" id="WP_023799302.1">
    <property type="nucleotide sequence ID" value="NZ_FNEE01000012.1"/>
</dbReference>
<dbReference type="Gene3D" id="3.30.830.10">
    <property type="entry name" value="Metalloenzyme, LuxS/M16 peptidase-like"/>
    <property type="match status" value="2"/>
</dbReference>
<gene>
    <name evidence="7" type="ORF">SAMN05428953_11224</name>
</gene>
<feature type="domain" description="Peptidase M16 N-terminal" evidence="5">
    <location>
        <begin position="14"/>
        <end position="160"/>
    </location>
</feature>
<dbReference type="PANTHER" id="PTHR11851:SF49">
    <property type="entry name" value="MITOCHONDRIAL-PROCESSING PEPTIDASE SUBUNIT ALPHA"/>
    <property type="match status" value="1"/>
</dbReference>
<dbReference type="FunFam" id="3.30.830.10:FF:000008">
    <property type="entry name" value="Mitochondrial-processing peptidase subunit beta"/>
    <property type="match status" value="1"/>
</dbReference>
<dbReference type="SUPFAM" id="SSF63411">
    <property type="entry name" value="LuxS/MPP-like metallohydrolase"/>
    <property type="match status" value="2"/>
</dbReference>
<evidence type="ECO:0000313" key="7">
    <source>
        <dbReference type="EMBL" id="SDK13908.1"/>
    </source>
</evidence>
<accession>A0A1G8ZFV9</accession>
<evidence type="ECO:0000259" key="6">
    <source>
        <dbReference type="Pfam" id="PF05193"/>
    </source>
</evidence>
<keyword evidence="3" id="KW-0645">Protease</keyword>
<dbReference type="InterPro" id="IPR011765">
    <property type="entry name" value="Pept_M16_N"/>
</dbReference>
<dbReference type="InterPro" id="IPR001431">
    <property type="entry name" value="Pept_M16_Zn_BS"/>
</dbReference>
<comment type="cofactor">
    <cofactor evidence="1">
        <name>Zn(2+)</name>
        <dbReference type="ChEBI" id="CHEBI:29105"/>
    </cofactor>
</comment>
<dbReference type="Pfam" id="PF05193">
    <property type="entry name" value="Peptidase_M16_C"/>
    <property type="match status" value="1"/>
</dbReference>
<evidence type="ECO:0000313" key="8">
    <source>
        <dbReference type="Proteomes" id="UP000198894"/>
    </source>
</evidence>
<comment type="similarity">
    <text evidence="2 4">Belongs to the peptidase M16 family.</text>
</comment>
<dbReference type="Proteomes" id="UP000198894">
    <property type="component" value="Unassembled WGS sequence"/>
</dbReference>
<dbReference type="InterPro" id="IPR050361">
    <property type="entry name" value="MPP/UQCRC_Complex"/>
</dbReference>
<reference evidence="8" key="1">
    <citation type="submission" date="2016-10" db="EMBL/GenBank/DDBJ databases">
        <authorList>
            <person name="Varghese N."/>
            <person name="Submissions S."/>
        </authorList>
    </citation>
    <scope>NUCLEOTIDE SEQUENCE [LARGE SCALE GENOMIC DNA]</scope>
    <source>
        <strain evidence="8">CGMCC 1.11022</strain>
    </source>
</reference>